<dbReference type="CDD" id="cd07571">
    <property type="entry name" value="ALP_N-acyl_transferase"/>
    <property type="match status" value="1"/>
</dbReference>
<keyword evidence="6 9" id="KW-1133">Transmembrane helix</keyword>
<keyword evidence="8 9" id="KW-0012">Acyltransferase</keyword>
<dbReference type="Gene3D" id="3.60.110.10">
    <property type="entry name" value="Carbon-nitrogen hydrolase"/>
    <property type="match status" value="1"/>
</dbReference>
<evidence type="ECO:0000256" key="6">
    <source>
        <dbReference type="ARBA" id="ARBA00022989"/>
    </source>
</evidence>
<dbReference type="EMBL" id="BAABGA010000107">
    <property type="protein sequence ID" value="GAA4469349.1"/>
    <property type="molecule type" value="Genomic_DNA"/>
</dbReference>
<comment type="similarity">
    <text evidence="2 9">Belongs to the CN hydrolase family. Apolipoprotein N-acyltransferase subfamily.</text>
</comment>
<dbReference type="HAMAP" id="MF_01148">
    <property type="entry name" value="Lnt"/>
    <property type="match status" value="1"/>
</dbReference>
<dbReference type="InterPro" id="IPR004563">
    <property type="entry name" value="Apolipo_AcylTrfase"/>
</dbReference>
<comment type="catalytic activity">
    <reaction evidence="9">
        <text>N-terminal S-1,2-diacyl-sn-glyceryl-L-cysteinyl-[lipoprotein] + a glycerophospholipid = N-acyl-S-1,2-diacyl-sn-glyceryl-L-cysteinyl-[lipoprotein] + a 2-acyl-sn-glycero-3-phospholipid + H(+)</text>
        <dbReference type="Rhea" id="RHEA:48228"/>
        <dbReference type="Rhea" id="RHEA-COMP:14681"/>
        <dbReference type="Rhea" id="RHEA-COMP:14684"/>
        <dbReference type="ChEBI" id="CHEBI:15378"/>
        <dbReference type="ChEBI" id="CHEBI:136912"/>
        <dbReference type="ChEBI" id="CHEBI:140656"/>
        <dbReference type="ChEBI" id="CHEBI:140657"/>
        <dbReference type="ChEBI" id="CHEBI:140660"/>
        <dbReference type="EC" id="2.3.1.269"/>
    </reaction>
</comment>
<feature type="transmembrane region" description="Helical" evidence="9">
    <location>
        <begin position="516"/>
        <end position="534"/>
    </location>
</feature>
<reference evidence="12" key="1">
    <citation type="journal article" date="2019" name="Int. J. Syst. Evol. Microbiol.">
        <title>The Global Catalogue of Microorganisms (GCM) 10K type strain sequencing project: providing services to taxonomists for standard genome sequencing and annotation.</title>
        <authorList>
            <consortium name="The Broad Institute Genomics Platform"/>
            <consortium name="The Broad Institute Genome Sequencing Center for Infectious Disease"/>
            <person name="Wu L."/>
            <person name="Ma J."/>
        </authorList>
    </citation>
    <scope>NUCLEOTIDE SEQUENCE [LARGE SCALE GENOMIC DNA]</scope>
    <source>
        <strain evidence="12">JCM 17759</strain>
    </source>
</reference>
<keyword evidence="4 9" id="KW-0808">Transferase</keyword>
<dbReference type="PROSITE" id="PS50263">
    <property type="entry name" value="CN_HYDROLASE"/>
    <property type="match status" value="1"/>
</dbReference>
<accession>A0ABP8NQV3</accession>
<dbReference type="NCBIfam" id="TIGR00546">
    <property type="entry name" value="lnt"/>
    <property type="match status" value="1"/>
</dbReference>
<comment type="function">
    <text evidence="9">Catalyzes the phospholipid dependent N-acylation of the N-terminal cysteine of apolipoprotein, the last step in lipoprotein maturation.</text>
</comment>
<feature type="transmembrane region" description="Helical" evidence="9">
    <location>
        <begin position="217"/>
        <end position="236"/>
    </location>
</feature>
<dbReference type="Pfam" id="PF00795">
    <property type="entry name" value="CN_hydrolase"/>
    <property type="match status" value="1"/>
</dbReference>
<keyword evidence="12" id="KW-1185">Reference proteome</keyword>
<evidence type="ECO:0000256" key="1">
    <source>
        <dbReference type="ARBA" id="ARBA00004651"/>
    </source>
</evidence>
<evidence type="ECO:0000256" key="2">
    <source>
        <dbReference type="ARBA" id="ARBA00010065"/>
    </source>
</evidence>
<evidence type="ECO:0000256" key="9">
    <source>
        <dbReference type="HAMAP-Rule" id="MF_01148"/>
    </source>
</evidence>
<dbReference type="Proteomes" id="UP001500840">
    <property type="component" value="Unassembled WGS sequence"/>
</dbReference>
<dbReference type="Pfam" id="PF20154">
    <property type="entry name" value="LNT_N"/>
    <property type="match status" value="1"/>
</dbReference>
<comment type="pathway">
    <text evidence="9">Protein modification; lipoprotein biosynthesis (N-acyl transfer).</text>
</comment>
<name>A0ABP8NQV3_9BACT</name>
<proteinExistence type="inferred from homology"/>
<feature type="transmembrane region" description="Helical" evidence="9">
    <location>
        <begin position="104"/>
        <end position="126"/>
    </location>
</feature>
<dbReference type="InterPro" id="IPR036526">
    <property type="entry name" value="C-N_Hydrolase_sf"/>
</dbReference>
<dbReference type="EC" id="2.3.1.269" evidence="9"/>
<keyword evidence="7 9" id="KW-0472">Membrane</keyword>
<evidence type="ECO:0000259" key="10">
    <source>
        <dbReference type="PROSITE" id="PS50263"/>
    </source>
</evidence>
<dbReference type="PANTHER" id="PTHR38686">
    <property type="entry name" value="APOLIPOPROTEIN N-ACYLTRANSFERASE"/>
    <property type="match status" value="1"/>
</dbReference>
<dbReference type="SUPFAM" id="SSF56317">
    <property type="entry name" value="Carbon-nitrogen hydrolase"/>
    <property type="match status" value="1"/>
</dbReference>
<comment type="subcellular location">
    <subcellularLocation>
        <location evidence="1 9">Cell membrane</location>
        <topology evidence="1 9">Multi-pass membrane protein</topology>
    </subcellularLocation>
</comment>
<evidence type="ECO:0000313" key="12">
    <source>
        <dbReference type="Proteomes" id="UP001500840"/>
    </source>
</evidence>
<dbReference type="InterPro" id="IPR003010">
    <property type="entry name" value="C-N_Hydrolase"/>
</dbReference>
<evidence type="ECO:0000313" key="11">
    <source>
        <dbReference type="EMBL" id="GAA4469349.1"/>
    </source>
</evidence>
<gene>
    <name evidence="11" type="primary">lnt_2</name>
    <name evidence="9" type="synonym">lnt</name>
    <name evidence="11" type="ORF">GCM10023156_61250</name>
</gene>
<evidence type="ECO:0000256" key="5">
    <source>
        <dbReference type="ARBA" id="ARBA00022692"/>
    </source>
</evidence>
<evidence type="ECO:0000256" key="7">
    <source>
        <dbReference type="ARBA" id="ARBA00023136"/>
    </source>
</evidence>
<evidence type="ECO:0000256" key="8">
    <source>
        <dbReference type="ARBA" id="ARBA00023315"/>
    </source>
</evidence>
<feature type="transmembrane region" description="Helical" evidence="9">
    <location>
        <begin position="147"/>
        <end position="166"/>
    </location>
</feature>
<feature type="transmembrane region" description="Helical" evidence="9">
    <location>
        <begin position="178"/>
        <end position="205"/>
    </location>
</feature>
<dbReference type="PANTHER" id="PTHR38686:SF1">
    <property type="entry name" value="APOLIPOPROTEIN N-ACYLTRANSFERASE"/>
    <property type="match status" value="1"/>
</dbReference>
<feature type="transmembrane region" description="Helical" evidence="9">
    <location>
        <begin position="72"/>
        <end position="92"/>
    </location>
</feature>
<comment type="caution">
    <text evidence="11">The sequence shown here is derived from an EMBL/GenBank/DDBJ whole genome shotgun (WGS) entry which is preliminary data.</text>
</comment>
<keyword evidence="5 9" id="KW-0812">Transmembrane</keyword>
<sequence length="548" mass="59803">MSDDNPTAPANDNASGDPLANTAWNLPAVLLKCAAIAVVIGVPWLYPNWFLLGSLGWVALIMFAARRRRLTATAGSFLIGMISLGIAFHWAPKSISSTTNLSETMSHVVFLGLVAWESLAFAMLGYSASALSQPPTTAEADSSRGRSWLWLLVPIWVAIEFFHPQIFGWSLAHTVLAYLPLIQIAEVTGTSGVAFLVMLATVSLARLGLHHECRRDWIEFGMGASLIASACIAGQWRASQWQDLAGQADSIRVAAVQVDPSKMGSVSEMQRMSRSAQTPIDLYIWPESSLGHYHISLENFRDEVQTAMNSEAPNPAIDPFPGVPSELLAGGKTYDDGGRDQGPYKNTAFLIDSTKSIRSRYVKRSLLPIGEYVPGETWFPFLRDWAALDSTLLRGADDAPLTLAGNQKVGVLVCYEDMVAENSAATTREGAECLIALINGSRFTDVDTLQQHLWLAQLRAVENRRSLVRCAATGVSCLVQPDGAITDRLTPQQSGMIVASVPLLRTQTIYTRYGDWFVYLATAIAMIGVIVMKANRRRRADRQPANSN</sequence>
<organism evidence="11 12">
    <name type="scientific">Novipirellula rosea</name>
    <dbReference type="NCBI Taxonomy" id="1031540"/>
    <lineage>
        <taxon>Bacteria</taxon>
        <taxon>Pseudomonadati</taxon>
        <taxon>Planctomycetota</taxon>
        <taxon>Planctomycetia</taxon>
        <taxon>Pirellulales</taxon>
        <taxon>Pirellulaceae</taxon>
        <taxon>Novipirellula</taxon>
    </lineage>
</organism>
<feature type="domain" description="CN hydrolase" evidence="10">
    <location>
        <begin position="251"/>
        <end position="503"/>
    </location>
</feature>
<dbReference type="RefSeq" id="WP_345327444.1">
    <property type="nucleotide sequence ID" value="NZ_BAABGA010000107.1"/>
</dbReference>
<protein>
    <recommendedName>
        <fullName evidence="9">Apolipoprotein N-acyltransferase</fullName>
        <shortName evidence="9">ALP N-acyltransferase</shortName>
        <ecNumber evidence="9">2.3.1.269</ecNumber>
    </recommendedName>
</protein>
<evidence type="ECO:0000256" key="3">
    <source>
        <dbReference type="ARBA" id="ARBA00022475"/>
    </source>
</evidence>
<dbReference type="InterPro" id="IPR045378">
    <property type="entry name" value="LNT_N"/>
</dbReference>
<evidence type="ECO:0000256" key="4">
    <source>
        <dbReference type="ARBA" id="ARBA00022679"/>
    </source>
</evidence>
<keyword evidence="3 9" id="KW-1003">Cell membrane</keyword>